<dbReference type="RefSeq" id="WP_173417474.1">
    <property type="nucleotide sequence ID" value="NZ_CP054139.1"/>
</dbReference>
<dbReference type="Proteomes" id="UP000505355">
    <property type="component" value="Chromosome"/>
</dbReference>
<feature type="transmembrane region" description="Helical" evidence="1">
    <location>
        <begin position="15"/>
        <end position="35"/>
    </location>
</feature>
<keyword evidence="1" id="KW-0472">Membrane</keyword>
<dbReference type="KEGG" id="mmab:HQ865_24755"/>
<evidence type="ECO:0000313" key="3">
    <source>
        <dbReference type="Proteomes" id="UP000505355"/>
    </source>
</evidence>
<proteinExistence type="predicted"/>
<evidence type="ECO:0000256" key="1">
    <source>
        <dbReference type="SAM" id="Phobius"/>
    </source>
</evidence>
<dbReference type="AlphaFoldDB" id="A0A7D4QXK7"/>
<dbReference type="InterPro" id="IPR022276">
    <property type="entry name" value="Conjug_transposon_TraK"/>
</dbReference>
<dbReference type="EMBL" id="CP054139">
    <property type="protein sequence ID" value="QKJ32829.1"/>
    <property type="molecule type" value="Genomic_DNA"/>
</dbReference>
<protein>
    <submittedName>
        <fullName evidence="2">Conjugative transposon protein TraK</fullName>
    </submittedName>
</protein>
<accession>A0A7D4QXK7</accession>
<organism evidence="2 3">
    <name type="scientific">Mucilaginibacter mali</name>
    <dbReference type="NCBI Taxonomy" id="2740462"/>
    <lineage>
        <taxon>Bacteria</taxon>
        <taxon>Pseudomonadati</taxon>
        <taxon>Bacteroidota</taxon>
        <taxon>Sphingobacteriia</taxon>
        <taxon>Sphingobacteriales</taxon>
        <taxon>Sphingobacteriaceae</taxon>
        <taxon>Mucilaginibacter</taxon>
    </lineage>
</organism>
<name>A0A7D4QXK7_9SPHI</name>
<gene>
    <name evidence="2" type="primary">traK</name>
    <name evidence="2" type="ORF">HQ865_24755</name>
</gene>
<reference evidence="2 3" key="1">
    <citation type="submission" date="2020-05" db="EMBL/GenBank/DDBJ databases">
        <title>Mucilaginibacter mali sp. nov.</title>
        <authorList>
            <person name="Kim H.S."/>
            <person name="Lee K.C."/>
            <person name="Suh M.K."/>
            <person name="Kim J.-S."/>
            <person name="Han K.-I."/>
            <person name="Eom M.K."/>
            <person name="Shin Y.K."/>
            <person name="Lee J.-S."/>
        </authorList>
    </citation>
    <scope>NUCLEOTIDE SEQUENCE [LARGE SCALE GENOMIC DNA]</scope>
    <source>
        <strain evidence="2 3">G2-14</strain>
    </source>
</reference>
<dbReference type="NCBIfam" id="TIGR03781">
    <property type="entry name" value="Bac_Flav_CT_K"/>
    <property type="match status" value="1"/>
</dbReference>
<keyword evidence="3" id="KW-1185">Reference proteome</keyword>
<evidence type="ECO:0000313" key="2">
    <source>
        <dbReference type="EMBL" id="QKJ32829.1"/>
    </source>
</evidence>
<keyword evidence="1" id="KW-1133">Transmembrane helix</keyword>
<sequence length="205" mass="22859">MFKKMKNLETAFQHVRAFTIAIVVGAFITIGFMAWQNKQESIALQSKVYILSGNTAWSAVAAEKSAYLPMQARGHVRAFHEAFFTLDPDDKVIKQNLTKALYLADGSAKKVYDSLSVSGYYSGIIAGNISQRINVDSVQVDTPNAPYHFRCYATLHLIRATSNVSQSLITEGDLREVSRSDNNLLGFLIEHWVTIENKVLTVSNH</sequence>
<keyword evidence="1" id="KW-0812">Transmembrane</keyword>